<evidence type="ECO:0000313" key="3">
    <source>
        <dbReference type="Proteomes" id="UP001597097"/>
    </source>
</evidence>
<evidence type="ECO:0000313" key="2">
    <source>
        <dbReference type="EMBL" id="MFD1540675.1"/>
    </source>
</evidence>
<dbReference type="Proteomes" id="UP001597097">
    <property type="component" value="Unassembled WGS sequence"/>
</dbReference>
<accession>A0ABW4GDS6</accession>
<gene>
    <name evidence="2" type="ORF">ACFSJ0_26710</name>
</gene>
<dbReference type="RefSeq" id="WP_219527103.1">
    <property type="nucleotide sequence ID" value="NZ_JAHKRM010000001.1"/>
</dbReference>
<proteinExistence type="predicted"/>
<reference evidence="3" key="1">
    <citation type="journal article" date="2019" name="Int. J. Syst. Evol. Microbiol.">
        <title>The Global Catalogue of Microorganisms (GCM) 10K type strain sequencing project: providing services to taxonomists for standard genome sequencing and annotation.</title>
        <authorList>
            <consortium name="The Broad Institute Genomics Platform"/>
            <consortium name="The Broad Institute Genome Sequencing Center for Infectious Disease"/>
            <person name="Wu L."/>
            <person name="Ma J."/>
        </authorList>
    </citation>
    <scope>NUCLEOTIDE SEQUENCE [LARGE SCALE GENOMIC DNA]</scope>
    <source>
        <strain evidence="3">CGMCC 1.15399</strain>
    </source>
</reference>
<name>A0ABW4GDS6_9ACTN</name>
<dbReference type="EMBL" id="JBHUCM010000019">
    <property type="protein sequence ID" value="MFD1540675.1"/>
    <property type="molecule type" value="Genomic_DNA"/>
</dbReference>
<protein>
    <submittedName>
        <fullName evidence="2">Uncharacterized protein</fullName>
    </submittedName>
</protein>
<feature type="region of interest" description="Disordered" evidence="1">
    <location>
        <begin position="84"/>
        <end position="107"/>
    </location>
</feature>
<keyword evidence="3" id="KW-1185">Reference proteome</keyword>
<feature type="compositionally biased region" description="Basic and acidic residues" evidence="1">
    <location>
        <begin position="92"/>
        <end position="107"/>
    </location>
</feature>
<comment type="caution">
    <text evidence="2">The sequence shown here is derived from an EMBL/GenBank/DDBJ whole genome shotgun (WGS) entry which is preliminary data.</text>
</comment>
<organism evidence="2 3">
    <name type="scientific">Nonomuraea guangzhouensis</name>
    <dbReference type="NCBI Taxonomy" id="1291555"/>
    <lineage>
        <taxon>Bacteria</taxon>
        <taxon>Bacillati</taxon>
        <taxon>Actinomycetota</taxon>
        <taxon>Actinomycetes</taxon>
        <taxon>Streptosporangiales</taxon>
        <taxon>Streptosporangiaceae</taxon>
        <taxon>Nonomuraea</taxon>
    </lineage>
</organism>
<evidence type="ECO:0000256" key="1">
    <source>
        <dbReference type="SAM" id="MobiDB-lite"/>
    </source>
</evidence>
<sequence>MDANPSAILAELLRARGLSVTERGDGSVAATNPLHPLVGEAVGTINGSYLTNYGYELGEQGDERATADRVAFLLGVPRGSAALSLKGGPGPVREHRGIRGLDQESRS</sequence>